<dbReference type="Pfam" id="PF00328">
    <property type="entry name" value="His_Phos_2"/>
    <property type="match status" value="1"/>
</dbReference>
<dbReference type="EMBL" id="GDID01003811">
    <property type="protein sequence ID" value="JAP92795.1"/>
    <property type="molecule type" value="Transcribed_RNA"/>
</dbReference>
<dbReference type="GO" id="GO:0016791">
    <property type="term" value="F:phosphatase activity"/>
    <property type="evidence" value="ECO:0007669"/>
    <property type="project" value="TreeGrafter"/>
</dbReference>
<feature type="non-terminal residue" evidence="3">
    <location>
        <position position="1"/>
    </location>
</feature>
<dbReference type="PANTHER" id="PTHR11567:SF110">
    <property type="entry name" value="2-PHOSPHOXYLOSE PHOSPHATASE 1"/>
    <property type="match status" value="1"/>
</dbReference>
<dbReference type="Gene3D" id="3.40.50.1240">
    <property type="entry name" value="Phosphoglycerate mutase-like"/>
    <property type="match status" value="1"/>
</dbReference>
<evidence type="ECO:0000256" key="2">
    <source>
        <dbReference type="ARBA" id="ARBA00022801"/>
    </source>
</evidence>
<dbReference type="InterPro" id="IPR000560">
    <property type="entry name" value="His_Pase_clade-2"/>
</dbReference>
<dbReference type="PANTHER" id="PTHR11567">
    <property type="entry name" value="ACID PHOSPHATASE-RELATED"/>
    <property type="match status" value="1"/>
</dbReference>
<organism evidence="3">
    <name type="scientific">Trepomonas sp. PC1</name>
    <dbReference type="NCBI Taxonomy" id="1076344"/>
    <lineage>
        <taxon>Eukaryota</taxon>
        <taxon>Metamonada</taxon>
        <taxon>Diplomonadida</taxon>
        <taxon>Hexamitidae</taxon>
        <taxon>Hexamitinae</taxon>
        <taxon>Trepomonas</taxon>
    </lineage>
</organism>
<dbReference type="AlphaFoldDB" id="A0A146KAP1"/>
<evidence type="ECO:0000256" key="1">
    <source>
        <dbReference type="ARBA" id="ARBA00005375"/>
    </source>
</evidence>
<proteinExistence type="inferred from homology"/>
<reference evidence="3" key="1">
    <citation type="submission" date="2015-07" db="EMBL/GenBank/DDBJ databases">
        <title>Adaptation to a free-living lifestyle via gene acquisitions in the diplomonad Trepomonas sp. PC1.</title>
        <authorList>
            <person name="Xu F."/>
            <person name="Jerlstrom-Hultqvist J."/>
            <person name="Kolisko M."/>
            <person name="Simpson A.G.B."/>
            <person name="Roger A.J."/>
            <person name="Svard S.G."/>
            <person name="Andersson J.O."/>
        </authorList>
    </citation>
    <scope>NUCLEOTIDE SEQUENCE</scope>
    <source>
        <strain evidence="3">PC1</strain>
    </source>
</reference>
<dbReference type="SUPFAM" id="SSF53254">
    <property type="entry name" value="Phosphoglycerate mutase-like"/>
    <property type="match status" value="1"/>
</dbReference>
<dbReference type="InterPro" id="IPR029033">
    <property type="entry name" value="His_PPase_superfam"/>
</dbReference>
<sequence length="341" mass="39686">LAIFMDSNVTKLIVIHRHGARNTISPAPNDLDTYLCDLQTLISQNMSPNQLALTYDIINPQLGNCSLGDLLGPGYTQLKNVGYYLTKQHKTFLQKAQKTYFRSTFNQRTLASIKALLDFVYPEQNHDIHVGDENLDPMEINDCPFYDSYLKLTQRYENMAKYDQQLTELKQILKYKENDEFAWWQAADQVEARQFMRMPVVKNVNFTMLSLINQMHIQQWKNLYCNDDEELLKRFLKATSGLFIPELIQHLQNENEFVVFSAHQETIAPLLKILTLNYKCEEPPLGSVMEFLVSDDQKLSLQFQGQKMQMICGESCTVEEVVKELQKWVVNEEERVEMCKA</sequence>
<accession>A0A146KAP1</accession>
<keyword evidence="2" id="KW-0378">Hydrolase</keyword>
<protein>
    <submittedName>
        <fullName evidence="3">Histidine acid phosphatase family protein</fullName>
    </submittedName>
</protein>
<comment type="similarity">
    <text evidence="1">Belongs to the histidine acid phosphatase family.</text>
</comment>
<evidence type="ECO:0000313" key="3">
    <source>
        <dbReference type="EMBL" id="JAP92795.1"/>
    </source>
</evidence>
<name>A0A146KAP1_9EUKA</name>
<dbReference type="InterPro" id="IPR050645">
    <property type="entry name" value="Histidine_acid_phosphatase"/>
</dbReference>
<gene>
    <name evidence="3" type="ORF">TPC1_15144</name>
</gene>